<dbReference type="EMBL" id="JNBS01001979">
    <property type="protein sequence ID" value="OQR96291.1"/>
    <property type="molecule type" value="Genomic_DNA"/>
</dbReference>
<accession>A0A1V9ZEI1</accession>
<sequence>MAGPFKFSNLRLHYKLDFYQGEGFCGYWFGKELTPEADPIILYTHDCGGFNVGCAQTYLSGFDDILLCLSQKHAPEAKYLTQILEAIAAYELYLMPFQTIRLF</sequence>
<protein>
    <submittedName>
        <fullName evidence="1">Uncharacterized protein</fullName>
    </submittedName>
</protein>
<evidence type="ECO:0000313" key="2">
    <source>
        <dbReference type="Proteomes" id="UP000243217"/>
    </source>
</evidence>
<name>A0A1V9ZEI1_9STRA</name>
<comment type="caution">
    <text evidence="1">The sequence shown here is derived from an EMBL/GenBank/DDBJ whole genome shotgun (WGS) entry which is preliminary data.</text>
</comment>
<evidence type="ECO:0000313" key="1">
    <source>
        <dbReference type="EMBL" id="OQR96291.1"/>
    </source>
</evidence>
<reference evidence="1 2" key="1">
    <citation type="journal article" date="2014" name="Genome Biol. Evol.">
        <title>The secreted proteins of Achlya hypogyna and Thraustotheca clavata identify the ancestral oomycete secretome and reveal gene acquisitions by horizontal gene transfer.</title>
        <authorList>
            <person name="Misner I."/>
            <person name="Blouin N."/>
            <person name="Leonard G."/>
            <person name="Richards T.A."/>
            <person name="Lane C.E."/>
        </authorList>
    </citation>
    <scope>NUCLEOTIDE SEQUENCE [LARGE SCALE GENOMIC DNA]</scope>
    <source>
        <strain evidence="1 2">ATCC 34112</strain>
    </source>
</reference>
<dbReference type="Proteomes" id="UP000243217">
    <property type="component" value="Unassembled WGS sequence"/>
</dbReference>
<organism evidence="1 2">
    <name type="scientific">Thraustotheca clavata</name>
    <dbReference type="NCBI Taxonomy" id="74557"/>
    <lineage>
        <taxon>Eukaryota</taxon>
        <taxon>Sar</taxon>
        <taxon>Stramenopiles</taxon>
        <taxon>Oomycota</taxon>
        <taxon>Saprolegniomycetes</taxon>
        <taxon>Saprolegniales</taxon>
        <taxon>Achlyaceae</taxon>
        <taxon>Thraustotheca</taxon>
    </lineage>
</organism>
<keyword evidence="2" id="KW-1185">Reference proteome</keyword>
<proteinExistence type="predicted"/>
<gene>
    <name evidence="1" type="ORF">THRCLA_07334</name>
</gene>
<dbReference type="AlphaFoldDB" id="A0A1V9ZEI1"/>